<gene>
    <name evidence="1" type="ORF">J2Z53_001250</name>
</gene>
<organism evidence="1 2">
    <name type="scientific">Clostridium moniliforme</name>
    <dbReference type="NCBI Taxonomy" id="39489"/>
    <lineage>
        <taxon>Bacteria</taxon>
        <taxon>Bacillati</taxon>
        <taxon>Bacillota</taxon>
        <taxon>Clostridia</taxon>
        <taxon>Eubacteriales</taxon>
        <taxon>Clostridiaceae</taxon>
        <taxon>Clostridium</taxon>
    </lineage>
</organism>
<evidence type="ECO:0000313" key="1">
    <source>
        <dbReference type="EMBL" id="MBP1889667.1"/>
    </source>
</evidence>
<dbReference type="Gene3D" id="2.130.10.10">
    <property type="entry name" value="YVTN repeat-like/Quinoprotein amine dehydrogenase"/>
    <property type="match status" value="1"/>
</dbReference>
<dbReference type="InterPro" id="IPR015943">
    <property type="entry name" value="WD40/YVTN_repeat-like_dom_sf"/>
</dbReference>
<sequence>MKGLSLEKIQLNLQEKEIGPISIDVKGGIGVVANSYGNSISFLDLVSLKESYRQYIGPNPKDIKFYKKYVCILCNEINSIILYNFISKTIDFVIPSGNYPESFVIDSINDIMLVSNFMESTVSVINLRNKSLDKVIDVGLYPAKVILSKDRKFFYVCETNIGEDKEGFIGIYSINDFKLIKRIKVGVIPSDIYEFNDKIYVTNFGEGSISVINIKTGKEFKRINLGGMLNKVIKTENTMYISDYINGILYLIDERNGKLKTIAIGNEPNAMILVNSNH</sequence>
<dbReference type="InterPro" id="IPR051200">
    <property type="entry name" value="Host-pathogen_enzymatic-act"/>
</dbReference>
<dbReference type="RefSeq" id="WP_209796528.1">
    <property type="nucleotide sequence ID" value="NZ_JAGGJZ010000003.1"/>
</dbReference>
<comment type="caution">
    <text evidence="1">The sequence shown here is derived from an EMBL/GenBank/DDBJ whole genome shotgun (WGS) entry which is preliminary data.</text>
</comment>
<name>A0ABS4F0P5_9CLOT</name>
<dbReference type="PANTHER" id="PTHR47197:SF3">
    <property type="entry name" value="DIHYDRO-HEME D1 DEHYDROGENASE"/>
    <property type="match status" value="1"/>
</dbReference>
<proteinExistence type="predicted"/>
<keyword evidence="2" id="KW-1185">Reference proteome</keyword>
<reference evidence="1 2" key="1">
    <citation type="submission" date="2021-03" db="EMBL/GenBank/DDBJ databases">
        <title>Genomic Encyclopedia of Type Strains, Phase IV (KMG-IV): sequencing the most valuable type-strain genomes for metagenomic binning, comparative biology and taxonomic classification.</title>
        <authorList>
            <person name="Goeker M."/>
        </authorList>
    </citation>
    <scope>NUCLEOTIDE SEQUENCE [LARGE SCALE GENOMIC DNA]</scope>
    <source>
        <strain evidence="1 2">DSM 3984</strain>
    </source>
</reference>
<dbReference type="SUPFAM" id="SSF51004">
    <property type="entry name" value="C-terminal (heme d1) domain of cytochrome cd1-nitrite reductase"/>
    <property type="match status" value="1"/>
</dbReference>
<dbReference type="EMBL" id="JAGGJZ010000003">
    <property type="protein sequence ID" value="MBP1889667.1"/>
    <property type="molecule type" value="Genomic_DNA"/>
</dbReference>
<dbReference type="InterPro" id="IPR011048">
    <property type="entry name" value="Haem_d1_sf"/>
</dbReference>
<dbReference type="Proteomes" id="UP000783390">
    <property type="component" value="Unassembled WGS sequence"/>
</dbReference>
<evidence type="ECO:0000313" key="2">
    <source>
        <dbReference type="Proteomes" id="UP000783390"/>
    </source>
</evidence>
<protein>
    <submittedName>
        <fullName evidence="1">YVTN family beta-propeller protein</fullName>
    </submittedName>
</protein>
<accession>A0ABS4F0P5</accession>
<dbReference type="PANTHER" id="PTHR47197">
    <property type="entry name" value="PROTEIN NIRF"/>
    <property type="match status" value="1"/>
</dbReference>